<accession>A0A803LPI3</accession>
<sequence>MGSHSVGICKCARQVTKRGPIFSQQLSCQEKTSIPVPKGHFAVYVGEEEKKRFVVPVSYLRNPLFQELLKEAEEKFGYDHGMGRLTVPCTENYFTNLISQLNDL</sequence>
<keyword evidence="3" id="KW-1185">Reference proteome</keyword>
<dbReference type="AlphaFoldDB" id="A0A803LPI3"/>
<dbReference type="PANTHER" id="PTHR31929">
    <property type="entry name" value="SAUR-LIKE AUXIN-RESPONSIVE PROTEIN FAMILY-RELATED"/>
    <property type="match status" value="1"/>
</dbReference>
<proteinExistence type="inferred from homology"/>
<dbReference type="EnsemblPlants" id="AUR62016862-RA">
    <property type="protein sequence ID" value="AUR62016862-RA:cds"/>
    <property type="gene ID" value="AUR62016862"/>
</dbReference>
<organism evidence="2 3">
    <name type="scientific">Chenopodium quinoa</name>
    <name type="common">Quinoa</name>
    <dbReference type="NCBI Taxonomy" id="63459"/>
    <lineage>
        <taxon>Eukaryota</taxon>
        <taxon>Viridiplantae</taxon>
        <taxon>Streptophyta</taxon>
        <taxon>Embryophyta</taxon>
        <taxon>Tracheophyta</taxon>
        <taxon>Spermatophyta</taxon>
        <taxon>Magnoliopsida</taxon>
        <taxon>eudicotyledons</taxon>
        <taxon>Gunneridae</taxon>
        <taxon>Pentapetalae</taxon>
        <taxon>Caryophyllales</taxon>
        <taxon>Chenopodiaceae</taxon>
        <taxon>Chenopodioideae</taxon>
        <taxon>Atripliceae</taxon>
        <taxon>Chenopodium</taxon>
    </lineage>
</organism>
<reference evidence="2" key="2">
    <citation type="submission" date="2021-03" db="UniProtKB">
        <authorList>
            <consortium name="EnsemblPlants"/>
        </authorList>
    </citation>
    <scope>IDENTIFICATION</scope>
</reference>
<comment type="similarity">
    <text evidence="1">Belongs to the ARG7 family.</text>
</comment>
<dbReference type="Proteomes" id="UP000596660">
    <property type="component" value="Unplaced"/>
</dbReference>
<dbReference type="OMA" id="ICKCARQ"/>
<dbReference type="GO" id="GO:0009733">
    <property type="term" value="P:response to auxin"/>
    <property type="evidence" value="ECO:0007669"/>
    <property type="project" value="InterPro"/>
</dbReference>
<dbReference type="InterPro" id="IPR003676">
    <property type="entry name" value="SAUR_fam"/>
</dbReference>
<evidence type="ECO:0000256" key="1">
    <source>
        <dbReference type="ARBA" id="ARBA00006974"/>
    </source>
</evidence>
<name>A0A803LPI3_CHEQI</name>
<protein>
    <submittedName>
        <fullName evidence="2">Uncharacterized protein</fullName>
    </submittedName>
</protein>
<evidence type="ECO:0000313" key="2">
    <source>
        <dbReference type="EnsemblPlants" id="AUR62016862-RA:cds"/>
    </source>
</evidence>
<reference evidence="2" key="1">
    <citation type="journal article" date="2017" name="Nature">
        <title>The genome of Chenopodium quinoa.</title>
        <authorList>
            <person name="Jarvis D.E."/>
            <person name="Ho Y.S."/>
            <person name="Lightfoot D.J."/>
            <person name="Schmoeckel S.M."/>
            <person name="Li B."/>
            <person name="Borm T.J.A."/>
            <person name="Ohyanagi H."/>
            <person name="Mineta K."/>
            <person name="Michell C.T."/>
            <person name="Saber N."/>
            <person name="Kharbatia N.M."/>
            <person name="Rupper R.R."/>
            <person name="Sharp A.R."/>
            <person name="Dally N."/>
            <person name="Boughton B.A."/>
            <person name="Woo Y.H."/>
            <person name="Gao G."/>
            <person name="Schijlen E.G.W.M."/>
            <person name="Guo X."/>
            <person name="Momin A.A."/>
            <person name="Negrao S."/>
            <person name="Al-Babili S."/>
            <person name="Gehring C."/>
            <person name="Roessner U."/>
            <person name="Jung C."/>
            <person name="Murphy K."/>
            <person name="Arold S.T."/>
            <person name="Gojobori T."/>
            <person name="van der Linden C.G."/>
            <person name="van Loo E.N."/>
            <person name="Jellen E.N."/>
            <person name="Maughan P.J."/>
            <person name="Tester M."/>
        </authorList>
    </citation>
    <scope>NUCLEOTIDE SEQUENCE [LARGE SCALE GENOMIC DNA]</scope>
    <source>
        <strain evidence="2">cv. PI 614886</strain>
    </source>
</reference>
<evidence type="ECO:0000313" key="3">
    <source>
        <dbReference type="Proteomes" id="UP000596660"/>
    </source>
</evidence>
<dbReference type="Gramene" id="AUR62016862-RA">
    <property type="protein sequence ID" value="AUR62016862-RA:cds"/>
    <property type="gene ID" value="AUR62016862"/>
</dbReference>
<dbReference type="Pfam" id="PF02519">
    <property type="entry name" value="Auxin_inducible"/>
    <property type="match status" value="1"/>
</dbReference>